<evidence type="ECO:0000313" key="4">
    <source>
        <dbReference type="EMBL" id="WZN61746.1"/>
    </source>
</evidence>
<dbReference type="Pfam" id="PF01789">
    <property type="entry name" value="PsbP"/>
    <property type="match status" value="1"/>
</dbReference>
<evidence type="ECO:0000259" key="3">
    <source>
        <dbReference type="Pfam" id="PF01789"/>
    </source>
</evidence>
<dbReference type="Gene3D" id="3.40.1000.10">
    <property type="entry name" value="Mog1/PsbP, alpha/beta/alpha sandwich"/>
    <property type="match status" value="1"/>
</dbReference>
<evidence type="ECO:0000256" key="1">
    <source>
        <dbReference type="SAM" id="MobiDB-lite"/>
    </source>
</evidence>
<dbReference type="GO" id="GO:0009654">
    <property type="term" value="C:photosystem II oxygen evolving complex"/>
    <property type="evidence" value="ECO:0007669"/>
    <property type="project" value="InterPro"/>
</dbReference>
<evidence type="ECO:0000256" key="2">
    <source>
        <dbReference type="SAM" id="Phobius"/>
    </source>
</evidence>
<keyword evidence="2" id="KW-0472">Membrane</keyword>
<dbReference type="PANTHER" id="PTHR31407:SF16">
    <property type="entry name" value="PSBP DOMAIN-CONTAINING PROTEIN 7, CHLOROPLASTIC"/>
    <property type="match status" value="1"/>
</dbReference>
<dbReference type="AlphaFoldDB" id="A0AAX4P6V1"/>
<name>A0AAX4P6V1_9CHLO</name>
<feature type="transmembrane region" description="Helical" evidence="2">
    <location>
        <begin position="83"/>
        <end position="107"/>
    </location>
</feature>
<keyword evidence="2" id="KW-0812">Transmembrane</keyword>
<dbReference type="EMBL" id="CP151504">
    <property type="protein sequence ID" value="WZN61746.1"/>
    <property type="molecule type" value="Genomic_DNA"/>
</dbReference>
<reference evidence="4 5" key="1">
    <citation type="submission" date="2024-03" db="EMBL/GenBank/DDBJ databases">
        <title>Complete genome sequence of the green alga Chloropicon roscoffensis RCC1871.</title>
        <authorList>
            <person name="Lemieux C."/>
            <person name="Pombert J.-F."/>
            <person name="Otis C."/>
            <person name="Turmel M."/>
        </authorList>
    </citation>
    <scope>NUCLEOTIDE SEQUENCE [LARGE SCALE GENOMIC DNA]</scope>
    <source>
        <strain evidence="4 5">RCC1871</strain>
    </source>
</reference>
<dbReference type="SUPFAM" id="SSF55724">
    <property type="entry name" value="Mog1p/PsbP-like"/>
    <property type="match status" value="1"/>
</dbReference>
<dbReference type="InterPro" id="IPR016123">
    <property type="entry name" value="Mog1/PsbP_a/b/a-sand"/>
</dbReference>
<keyword evidence="5" id="KW-1185">Reference proteome</keyword>
<feature type="domain" description="PsbP C-terminal" evidence="3">
    <location>
        <begin position="137"/>
        <end position="305"/>
    </location>
</feature>
<evidence type="ECO:0000313" key="5">
    <source>
        <dbReference type="Proteomes" id="UP001472866"/>
    </source>
</evidence>
<dbReference type="PANTHER" id="PTHR31407">
    <property type="match status" value="1"/>
</dbReference>
<dbReference type="Proteomes" id="UP001472866">
    <property type="component" value="Chromosome 04"/>
</dbReference>
<dbReference type="InterPro" id="IPR002683">
    <property type="entry name" value="PsbP_C"/>
</dbReference>
<accession>A0AAX4P6V1</accession>
<dbReference type="GO" id="GO:0005509">
    <property type="term" value="F:calcium ion binding"/>
    <property type="evidence" value="ECO:0007669"/>
    <property type="project" value="InterPro"/>
</dbReference>
<dbReference type="GO" id="GO:0019898">
    <property type="term" value="C:extrinsic component of membrane"/>
    <property type="evidence" value="ECO:0007669"/>
    <property type="project" value="InterPro"/>
</dbReference>
<protein>
    <submittedName>
        <fullName evidence="4">PsbP domain-containing protein</fullName>
    </submittedName>
</protein>
<proteinExistence type="predicted"/>
<organism evidence="4 5">
    <name type="scientific">Chloropicon roscoffensis</name>
    <dbReference type="NCBI Taxonomy" id="1461544"/>
    <lineage>
        <taxon>Eukaryota</taxon>
        <taxon>Viridiplantae</taxon>
        <taxon>Chlorophyta</taxon>
        <taxon>Chloropicophyceae</taxon>
        <taxon>Chloropicales</taxon>
        <taxon>Chloropicaceae</taxon>
        <taxon>Chloropicon</taxon>
    </lineage>
</organism>
<dbReference type="GO" id="GO:0015979">
    <property type="term" value="P:photosynthesis"/>
    <property type="evidence" value="ECO:0007669"/>
    <property type="project" value="InterPro"/>
</dbReference>
<keyword evidence="2" id="KW-1133">Transmembrane helix</keyword>
<feature type="region of interest" description="Disordered" evidence="1">
    <location>
        <begin position="37"/>
        <end position="61"/>
    </location>
</feature>
<feature type="compositionally biased region" description="Polar residues" evidence="1">
    <location>
        <begin position="50"/>
        <end position="61"/>
    </location>
</feature>
<sequence length="308" mass="33476">MAIAMPASRARWAPARPGVRVGMAQLRSRAGGQVEGSFARCRAGQDESAETSGSDKASPSTLHLGDPASVIVYGGRLPSKRRFFLGTSLAAFTALGANFLGVTSALLTSDPELFSEQLRMDVLYPINGLKRELKPSAYTFLYPATWLSDVTVARRSSQSVGNSLDPPPLRKKKKEVFGQEYGEPTSALGPPGSTGELNISVVAGPIQRGFELRMLGPPEEAAQVLLGGYIRSEDKEATLGDAEEIGDDLYVLEYTVKSKSKGWKRRIISVYGARDDVLYTYTAQCPEGQWEKYKDSLRGSARSFRLLE</sequence>
<gene>
    <name evidence="4" type="ORF">HKI87_04g32810</name>
</gene>